<comment type="similarity">
    <text evidence="2">Belongs to the SusD family.</text>
</comment>
<dbReference type="InterPro" id="IPR011990">
    <property type="entry name" value="TPR-like_helical_dom_sf"/>
</dbReference>
<evidence type="ECO:0000256" key="5">
    <source>
        <dbReference type="ARBA" id="ARBA00023237"/>
    </source>
</evidence>
<dbReference type="RefSeq" id="WP_286650376.1">
    <property type="nucleotide sequence ID" value="NZ_JACAGK010000005.1"/>
</dbReference>
<name>A0ABT7NIW9_9SPHI</name>
<keyword evidence="10" id="KW-1185">Reference proteome</keyword>
<organism evidence="9 10">
    <name type="scientific">Sphingobacterium hotanense</name>
    <dbReference type="NCBI Taxonomy" id="649196"/>
    <lineage>
        <taxon>Bacteria</taxon>
        <taxon>Pseudomonadati</taxon>
        <taxon>Bacteroidota</taxon>
        <taxon>Sphingobacteriia</taxon>
        <taxon>Sphingobacteriales</taxon>
        <taxon>Sphingobacteriaceae</taxon>
        <taxon>Sphingobacterium</taxon>
    </lineage>
</organism>
<reference evidence="9" key="1">
    <citation type="submission" date="2020-06" db="EMBL/GenBank/DDBJ databases">
        <authorList>
            <person name="Dong N."/>
        </authorList>
    </citation>
    <scope>NUCLEOTIDE SEQUENCE</scope>
    <source>
        <strain evidence="9">R1692</strain>
    </source>
</reference>
<evidence type="ECO:0000259" key="8">
    <source>
        <dbReference type="Pfam" id="PF14322"/>
    </source>
</evidence>
<feature type="domain" description="SusD-like N-terminal" evidence="8">
    <location>
        <begin position="100"/>
        <end position="211"/>
    </location>
</feature>
<keyword evidence="5" id="KW-0998">Cell outer membrane</keyword>
<keyword evidence="4" id="KW-0472">Membrane</keyword>
<evidence type="ECO:0000256" key="4">
    <source>
        <dbReference type="ARBA" id="ARBA00023136"/>
    </source>
</evidence>
<evidence type="ECO:0000256" key="3">
    <source>
        <dbReference type="ARBA" id="ARBA00022729"/>
    </source>
</evidence>
<dbReference type="Pfam" id="PF14322">
    <property type="entry name" value="SusD-like_3"/>
    <property type="match status" value="1"/>
</dbReference>
<evidence type="ECO:0000256" key="6">
    <source>
        <dbReference type="SAM" id="SignalP"/>
    </source>
</evidence>
<dbReference type="Pfam" id="PF07980">
    <property type="entry name" value="SusD_RagB"/>
    <property type="match status" value="1"/>
</dbReference>
<feature type="chain" id="PRO_5045804386" evidence="6">
    <location>
        <begin position="22"/>
        <end position="603"/>
    </location>
</feature>
<evidence type="ECO:0000256" key="2">
    <source>
        <dbReference type="ARBA" id="ARBA00006275"/>
    </source>
</evidence>
<keyword evidence="3 6" id="KW-0732">Signal</keyword>
<feature type="domain" description="RagB/SusD" evidence="7">
    <location>
        <begin position="299"/>
        <end position="586"/>
    </location>
</feature>
<protein>
    <submittedName>
        <fullName evidence="9">RagB/SusD family nutrient uptake outer membrane protein</fullName>
    </submittedName>
</protein>
<evidence type="ECO:0000313" key="10">
    <source>
        <dbReference type="Proteomes" id="UP001170954"/>
    </source>
</evidence>
<dbReference type="SUPFAM" id="SSF48452">
    <property type="entry name" value="TPR-like"/>
    <property type="match status" value="1"/>
</dbReference>
<dbReference type="Proteomes" id="UP001170954">
    <property type="component" value="Unassembled WGS sequence"/>
</dbReference>
<reference evidence="9" key="2">
    <citation type="journal article" date="2022" name="Sci. Total Environ.">
        <title>Prevalence, transmission, and molecular epidemiology of tet(X)-positive bacteria among humans, animals, and environmental niches in China: An epidemiological, and genomic-based study.</title>
        <authorList>
            <person name="Dong N."/>
            <person name="Zeng Y."/>
            <person name="Cai C."/>
            <person name="Sun C."/>
            <person name="Lu J."/>
            <person name="Liu C."/>
            <person name="Zhou H."/>
            <person name="Sun Q."/>
            <person name="Shu L."/>
            <person name="Wang H."/>
            <person name="Wang Y."/>
            <person name="Wang S."/>
            <person name="Wu C."/>
            <person name="Chan E.W."/>
            <person name="Chen G."/>
            <person name="Shen Z."/>
            <person name="Chen S."/>
            <person name="Zhang R."/>
        </authorList>
    </citation>
    <scope>NUCLEOTIDE SEQUENCE</scope>
    <source>
        <strain evidence="9">R1692</strain>
    </source>
</reference>
<dbReference type="EMBL" id="JACAGK010000005">
    <property type="protein sequence ID" value="MDM1047137.1"/>
    <property type="molecule type" value="Genomic_DNA"/>
</dbReference>
<evidence type="ECO:0000313" key="9">
    <source>
        <dbReference type="EMBL" id="MDM1047137.1"/>
    </source>
</evidence>
<sequence length="603" mass="68732">MKIKYSIFVAAALALSSLSSCEKFLDRPMLTKADDDNAWTTEENVRLYANKYYTDFFVGYGKGFDNGDALLAGYTFSDDLLFQGNQSQFTRAVPVSQIWSYSNIRSINIMIDRVQNRMSSVLSEEAFNHWMGIGRFFRAFRYSQLVQSYGDVPYYDRPVDIDETDELYKKRTPRNEVMDHVYDDLSFALENVRLNDGVQNVNRYVVAGFVSRLAMNEGSWQRYYYKNNERAKKFFELALRAAEMVIASGKYDIVTDYRSQFTSENLAGNKDMILYRQYDDAVDVKHTILSLHNLAENITYGPTTDLVKSYICIDGKVWQNSDLAPASDFTLDSLVKTRDSRFEATFHTDPSIRNRASYLYITKFLPREVQNRVASGGAPGVPYSGANNTTDAPVLRYAEVLLNWIETKAELATLGGVAVSQADIDRSINKIRLRPLAAEAIAKGVKMTAPMKLGELPQDAERDVQVSSLIWEIRRERRMEMTFEHSRLADLKRWSKLQYMDTQQNPDLLSGGWVNFLKELPADLKTGVSVVKLNGQIEVFNAADPDSPAKMNGFYRYVENADRLPFLNQANVNPYLSPVGRNQIAEYEAKGYVLDQTQGWPQN</sequence>
<dbReference type="Gene3D" id="1.25.40.390">
    <property type="match status" value="1"/>
</dbReference>
<comment type="caution">
    <text evidence="9">The sequence shown here is derived from an EMBL/GenBank/DDBJ whole genome shotgun (WGS) entry which is preliminary data.</text>
</comment>
<evidence type="ECO:0000259" key="7">
    <source>
        <dbReference type="Pfam" id="PF07980"/>
    </source>
</evidence>
<proteinExistence type="inferred from homology"/>
<comment type="subcellular location">
    <subcellularLocation>
        <location evidence="1">Cell outer membrane</location>
    </subcellularLocation>
</comment>
<dbReference type="InterPro" id="IPR012944">
    <property type="entry name" value="SusD_RagB_dom"/>
</dbReference>
<dbReference type="PROSITE" id="PS51257">
    <property type="entry name" value="PROKAR_LIPOPROTEIN"/>
    <property type="match status" value="1"/>
</dbReference>
<dbReference type="InterPro" id="IPR033985">
    <property type="entry name" value="SusD-like_N"/>
</dbReference>
<gene>
    <name evidence="9" type="ORF">HX018_02600</name>
</gene>
<evidence type="ECO:0000256" key="1">
    <source>
        <dbReference type="ARBA" id="ARBA00004442"/>
    </source>
</evidence>
<feature type="signal peptide" evidence="6">
    <location>
        <begin position="1"/>
        <end position="21"/>
    </location>
</feature>
<accession>A0ABT7NIW9</accession>